<accession>A0A7I8IIX5</accession>
<dbReference type="Proteomes" id="UP001189122">
    <property type="component" value="Unassembled WGS sequence"/>
</dbReference>
<dbReference type="EMBL" id="LR743590">
    <property type="protein sequence ID" value="CAA2617746.1"/>
    <property type="molecule type" value="Genomic_DNA"/>
</dbReference>
<evidence type="ECO:0000313" key="3">
    <source>
        <dbReference type="EMBL" id="CAA2617746.1"/>
    </source>
</evidence>
<dbReference type="PANTHER" id="PTHR33133:SF1">
    <property type="entry name" value="EXPRESSED PROTEIN-RELATED"/>
    <property type="match status" value="1"/>
</dbReference>
<gene>
    <name evidence="3" type="ORF">SI7747_03003908</name>
</gene>
<protein>
    <submittedName>
        <fullName evidence="3">Uncharacterized protein</fullName>
    </submittedName>
</protein>
<name>A0A7I8IIX5_SPIIN</name>
<dbReference type="EMBL" id="CACRZD030000003">
    <property type="protein sequence ID" value="CAA6657440.1"/>
    <property type="molecule type" value="Genomic_DNA"/>
</dbReference>
<dbReference type="PANTHER" id="PTHR33133">
    <property type="entry name" value="OS08G0107100 PROTEIN-RELATED"/>
    <property type="match status" value="1"/>
</dbReference>
<feature type="transmembrane region" description="Helical" evidence="2">
    <location>
        <begin position="107"/>
        <end position="127"/>
    </location>
</feature>
<reference evidence="3 4" key="1">
    <citation type="submission" date="2019-12" db="EMBL/GenBank/DDBJ databases">
        <authorList>
            <person name="Scholz U."/>
            <person name="Mascher M."/>
            <person name="Fiebig A."/>
        </authorList>
    </citation>
    <scope>NUCLEOTIDE SEQUENCE</scope>
</reference>
<feature type="transmembrane region" description="Helical" evidence="2">
    <location>
        <begin position="51"/>
        <end position="73"/>
    </location>
</feature>
<evidence type="ECO:0000256" key="2">
    <source>
        <dbReference type="SAM" id="Phobius"/>
    </source>
</evidence>
<evidence type="ECO:0000256" key="1">
    <source>
        <dbReference type="SAM" id="MobiDB-lite"/>
    </source>
</evidence>
<organism evidence="3">
    <name type="scientific">Spirodela intermedia</name>
    <name type="common">Intermediate duckweed</name>
    <dbReference type="NCBI Taxonomy" id="51605"/>
    <lineage>
        <taxon>Eukaryota</taxon>
        <taxon>Viridiplantae</taxon>
        <taxon>Streptophyta</taxon>
        <taxon>Embryophyta</taxon>
        <taxon>Tracheophyta</taxon>
        <taxon>Spermatophyta</taxon>
        <taxon>Magnoliopsida</taxon>
        <taxon>Liliopsida</taxon>
        <taxon>Araceae</taxon>
        <taxon>Lemnoideae</taxon>
        <taxon>Spirodela</taxon>
    </lineage>
</organism>
<dbReference type="AlphaFoldDB" id="A0A7I8IIX5"/>
<feature type="compositionally biased region" description="Basic and acidic residues" evidence="1">
    <location>
        <begin position="30"/>
        <end position="45"/>
    </location>
</feature>
<keyword evidence="2" id="KW-1133">Transmembrane helix</keyword>
<sequence>MADRRAGAPRSRTTIRGDRWPGVGGARGCPVHERPRDPSRDRADPPTDGSVFTAILALLICPVSAALLSDAFFSRTFVGALSRRLMIVAVSTGLPLTHFVRQACHHLAGTLLSAVSCFPLLITFLLLARASIAYSVACCYAGKKILVSEFLALLRGKWRRLVSTYLWAFYPALLAVLAFSIVYAHTIIVCNLASVISVLEDKSGLEALLRSICLVRGQTQAGLMIFLGRRLEWLLSKDCLNTDAVFYFTCRSSSIEELSWNSDTPVEDSRSHLNRQIFFFYLRFRDE</sequence>
<feature type="transmembrane region" description="Helical" evidence="2">
    <location>
        <begin position="165"/>
        <end position="188"/>
    </location>
</feature>
<proteinExistence type="predicted"/>
<keyword evidence="2" id="KW-0472">Membrane</keyword>
<keyword evidence="2" id="KW-0812">Transmembrane</keyword>
<feature type="region of interest" description="Disordered" evidence="1">
    <location>
        <begin position="1"/>
        <end position="45"/>
    </location>
</feature>
<evidence type="ECO:0000313" key="4">
    <source>
        <dbReference type="Proteomes" id="UP001189122"/>
    </source>
</evidence>
<keyword evidence="4" id="KW-1185">Reference proteome</keyword>